<dbReference type="GO" id="GO:0061630">
    <property type="term" value="F:ubiquitin protein ligase activity"/>
    <property type="evidence" value="ECO:0007669"/>
    <property type="project" value="UniProtKB-UniRule"/>
</dbReference>
<dbReference type="AlphaFoldDB" id="A0A915J5X1"/>
<keyword evidence="2 4" id="KW-0862">Zinc</keyword>
<dbReference type="WBParaSite" id="nRc.2.0.1.t21530-RA">
    <property type="protein sequence ID" value="nRc.2.0.1.t21530-RA"/>
    <property type="gene ID" value="nRc.2.0.1.g21530"/>
</dbReference>
<evidence type="ECO:0000259" key="5">
    <source>
        <dbReference type="PROSITE" id="PS50089"/>
    </source>
</evidence>
<comment type="subcellular location">
    <subcellularLocation>
        <location evidence="4">Cytoplasm</location>
    </subcellularLocation>
</comment>
<comment type="pathway">
    <text evidence="4">Protein modification; protein ubiquitination.</text>
</comment>
<feature type="domain" description="RING-type" evidence="5">
    <location>
        <begin position="222"/>
        <end position="265"/>
    </location>
</feature>
<keyword evidence="4" id="KW-0808">Transferase</keyword>
<accession>A0A915J5X1</accession>
<keyword evidence="6" id="KW-1185">Reference proteome</keyword>
<dbReference type="Proteomes" id="UP000887565">
    <property type="component" value="Unplaced"/>
</dbReference>
<name>A0A915J5X1_ROMCU</name>
<dbReference type="Pfam" id="PF13639">
    <property type="entry name" value="zf-RING_2"/>
    <property type="match status" value="1"/>
</dbReference>
<dbReference type="InterPro" id="IPR039398">
    <property type="entry name" value="Deltex_fam"/>
</dbReference>
<keyword evidence="4" id="KW-0479">Metal-binding</keyword>
<dbReference type="EC" id="2.3.2.27" evidence="4"/>
<dbReference type="GO" id="GO:0005737">
    <property type="term" value="C:cytoplasm"/>
    <property type="evidence" value="ECO:0007669"/>
    <property type="project" value="UniProtKB-SubCell"/>
</dbReference>
<dbReference type="Gene3D" id="3.30.40.10">
    <property type="entry name" value="Zinc/RING finger domain, C3HC4 (zinc finger)"/>
    <property type="match status" value="1"/>
</dbReference>
<comment type="similarity">
    <text evidence="4">Belongs to the Deltex family.</text>
</comment>
<keyword evidence="1 3" id="KW-0863">Zinc-finger</keyword>
<proteinExistence type="inferred from homology"/>
<dbReference type="GO" id="GO:0016567">
    <property type="term" value="P:protein ubiquitination"/>
    <property type="evidence" value="ECO:0007669"/>
    <property type="project" value="UniProtKB-UniRule"/>
</dbReference>
<keyword evidence="4" id="KW-0963">Cytoplasm</keyword>
<comment type="catalytic activity">
    <reaction evidence="4">
        <text>S-ubiquitinyl-[E2 ubiquitin-conjugating enzyme]-L-cysteine + [acceptor protein]-L-lysine = [E2 ubiquitin-conjugating enzyme]-L-cysteine + N(6)-ubiquitinyl-[acceptor protein]-L-lysine.</text>
        <dbReference type="EC" id="2.3.2.27"/>
    </reaction>
</comment>
<dbReference type="SMART" id="SM00184">
    <property type="entry name" value="RING"/>
    <property type="match status" value="1"/>
</dbReference>
<dbReference type="InterPro" id="IPR001841">
    <property type="entry name" value="Znf_RING"/>
</dbReference>
<evidence type="ECO:0000256" key="3">
    <source>
        <dbReference type="PROSITE-ProRule" id="PRU00175"/>
    </source>
</evidence>
<organism evidence="6 7">
    <name type="scientific">Romanomermis culicivorax</name>
    <name type="common">Nematode worm</name>
    <dbReference type="NCBI Taxonomy" id="13658"/>
    <lineage>
        <taxon>Eukaryota</taxon>
        <taxon>Metazoa</taxon>
        <taxon>Ecdysozoa</taxon>
        <taxon>Nematoda</taxon>
        <taxon>Enoplea</taxon>
        <taxon>Dorylaimia</taxon>
        <taxon>Mermithida</taxon>
        <taxon>Mermithoidea</taxon>
        <taxon>Mermithidae</taxon>
        <taxon>Romanomermis</taxon>
    </lineage>
</organism>
<evidence type="ECO:0000256" key="4">
    <source>
        <dbReference type="RuleBase" id="RU367105"/>
    </source>
</evidence>
<dbReference type="SUPFAM" id="SSF57850">
    <property type="entry name" value="RING/U-box"/>
    <property type="match status" value="1"/>
</dbReference>
<reference evidence="7" key="1">
    <citation type="submission" date="2022-11" db="UniProtKB">
        <authorList>
            <consortium name="WormBaseParasite"/>
        </authorList>
    </citation>
    <scope>IDENTIFICATION</scope>
</reference>
<dbReference type="GO" id="GO:0007219">
    <property type="term" value="P:Notch signaling pathway"/>
    <property type="evidence" value="ECO:0007669"/>
    <property type="project" value="InterPro"/>
</dbReference>
<evidence type="ECO:0000313" key="7">
    <source>
        <dbReference type="WBParaSite" id="nRc.2.0.1.t21530-RA"/>
    </source>
</evidence>
<sequence length="323" mass="36247">MRTKKKPRRYEFIVNNKMSNLPLTVECFNVYILNVPKAVTLNTVQASILRILSDSKAFVNVYRISDVALGVELDKKQHVDALLANSNSVYIVDRPYALTSDNILKPFKDGNFILSNKIWLTLERLCRQNSLSITNDLCGDDVKISRDKDDGPWIFKGKTKSLKIFEHKAKEILLFGGLISDICRNSADVDYVYNKLANMKISSGEKRKKPDCSQSSKSTDKCSICLNSLNKSNVALNTTLKCKHMFHTNCINRWLKVTNSCPTCRTMIPPISGDQPTGGTCTLSTLYDKQINGFPDAHGYITIYYTVPNGVQDNSSHSVVSLQ</sequence>
<dbReference type="PROSITE" id="PS50089">
    <property type="entry name" value="ZF_RING_2"/>
    <property type="match status" value="1"/>
</dbReference>
<evidence type="ECO:0000256" key="1">
    <source>
        <dbReference type="ARBA" id="ARBA00022771"/>
    </source>
</evidence>
<protein>
    <recommendedName>
        <fullName evidence="4">E3 ubiquitin-protein ligase</fullName>
        <ecNumber evidence="4">2.3.2.27</ecNumber>
    </recommendedName>
</protein>
<dbReference type="InterPro" id="IPR013083">
    <property type="entry name" value="Znf_RING/FYVE/PHD"/>
</dbReference>
<evidence type="ECO:0000256" key="2">
    <source>
        <dbReference type="ARBA" id="ARBA00022833"/>
    </source>
</evidence>
<dbReference type="PANTHER" id="PTHR12622">
    <property type="entry name" value="DELTEX-RELATED"/>
    <property type="match status" value="1"/>
</dbReference>
<evidence type="ECO:0000313" key="6">
    <source>
        <dbReference type="Proteomes" id="UP000887565"/>
    </source>
</evidence>
<dbReference type="GO" id="GO:0008270">
    <property type="term" value="F:zinc ion binding"/>
    <property type="evidence" value="ECO:0007669"/>
    <property type="project" value="UniProtKB-KW"/>
</dbReference>